<protein>
    <submittedName>
        <fullName evidence="4">Uncharacterized protein</fullName>
    </submittedName>
</protein>
<feature type="signal peptide" evidence="3">
    <location>
        <begin position="1"/>
        <end position="18"/>
    </location>
</feature>
<accession>G4TMS9</accession>
<evidence type="ECO:0000256" key="2">
    <source>
        <dbReference type="SAM" id="Phobius"/>
    </source>
</evidence>
<dbReference type="AlphaFoldDB" id="G4TMS9"/>
<feature type="chain" id="PRO_5003468702" evidence="3">
    <location>
        <begin position="19"/>
        <end position="174"/>
    </location>
</feature>
<evidence type="ECO:0000313" key="4">
    <source>
        <dbReference type="EMBL" id="CCA72622.1"/>
    </source>
</evidence>
<evidence type="ECO:0000313" key="5">
    <source>
        <dbReference type="Proteomes" id="UP000007148"/>
    </source>
</evidence>
<gene>
    <name evidence="4" type="ORF">PIIN_06559</name>
</gene>
<name>G4TMS9_SERID</name>
<keyword evidence="3" id="KW-0732">Signal</keyword>
<dbReference type="EMBL" id="CAFZ01000174">
    <property type="protein sequence ID" value="CCA72622.1"/>
    <property type="molecule type" value="Genomic_DNA"/>
</dbReference>
<feature type="transmembrane region" description="Helical" evidence="2">
    <location>
        <begin position="89"/>
        <end position="110"/>
    </location>
</feature>
<evidence type="ECO:0000256" key="3">
    <source>
        <dbReference type="SAM" id="SignalP"/>
    </source>
</evidence>
<sequence>MAANILTVVMTTALLVGAQILPDGDGLPTISVASTASQGTSNFSWVSTWASNTSGMHSITYSPYLGQHSSTHAVQTGSSPSPNTSNVHIIAPVVGAVLAALFILVGCWLVRRRRNRALNAHRRRSTWMASQKYKWEPDSKRDTEAGQPDDDPPFPTTIQAPTPATTHERKTSIL</sequence>
<feature type="compositionally biased region" description="Basic and acidic residues" evidence="1">
    <location>
        <begin position="133"/>
        <end position="144"/>
    </location>
</feature>
<dbReference type="InParanoid" id="G4TMS9"/>
<feature type="compositionally biased region" description="Low complexity" evidence="1">
    <location>
        <begin position="156"/>
        <end position="165"/>
    </location>
</feature>
<feature type="region of interest" description="Disordered" evidence="1">
    <location>
        <begin position="129"/>
        <end position="174"/>
    </location>
</feature>
<keyword evidence="2" id="KW-1133">Transmembrane helix</keyword>
<keyword evidence="5" id="KW-1185">Reference proteome</keyword>
<keyword evidence="2" id="KW-0812">Transmembrane</keyword>
<organism evidence="4 5">
    <name type="scientific">Serendipita indica (strain DSM 11827)</name>
    <name type="common">Root endophyte fungus</name>
    <name type="synonym">Piriformospora indica</name>
    <dbReference type="NCBI Taxonomy" id="1109443"/>
    <lineage>
        <taxon>Eukaryota</taxon>
        <taxon>Fungi</taxon>
        <taxon>Dikarya</taxon>
        <taxon>Basidiomycota</taxon>
        <taxon>Agaricomycotina</taxon>
        <taxon>Agaricomycetes</taxon>
        <taxon>Sebacinales</taxon>
        <taxon>Serendipitaceae</taxon>
        <taxon>Serendipita</taxon>
    </lineage>
</organism>
<dbReference type="Proteomes" id="UP000007148">
    <property type="component" value="Unassembled WGS sequence"/>
</dbReference>
<proteinExistence type="predicted"/>
<dbReference type="HOGENOM" id="CLU_1787998_0_0_1"/>
<evidence type="ECO:0000256" key="1">
    <source>
        <dbReference type="SAM" id="MobiDB-lite"/>
    </source>
</evidence>
<reference evidence="4 5" key="1">
    <citation type="journal article" date="2011" name="PLoS Pathog.">
        <title>Endophytic Life Strategies Decoded by Genome and Transcriptome Analyses of the Mutualistic Root Symbiont Piriformospora indica.</title>
        <authorList>
            <person name="Zuccaro A."/>
            <person name="Lahrmann U."/>
            <person name="Guldener U."/>
            <person name="Langen G."/>
            <person name="Pfiffi S."/>
            <person name="Biedenkopf D."/>
            <person name="Wong P."/>
            <person name="Samans B."/>
            <person name="Grimm C."/>
            <person name="Basiewicz M."/>
            <person name="Murat C."/>
            <person name="Martin F."/>
            <person name="Kogel K.H."/>
        </authorList>
    </citation>
    <scope>NUCLEOTIDE SEQUENCE [LARGE SCALE GENOMIC DNA]</scope>
    <source>
        <strain evidence="4 5">DSM 11827</strain>
    </source>
</reference>
<comment type="caution">
    <text evidence="4">The sequence shown here is derived from an EMBL/GenBank/DDBJ whole genome shotgun (WGS) entry which is preliminary data.</text>
</comment>
<keyword evidence="2" id="KW-0472">Membrane</keyword>